<evidence type="ECO:0008006" key="4">
    <source>
        <dbReference type="Google" id="ProtNLM"/>
    </source>
</evidence>
<feature type="signal peptide" evidence="1">
    <location>
        <begin position="1"/>
        <end position="23"/>
    </location>
</feature>
<evidence type="ECO:0000256" key="1">
    <source>
        <dbReference type="SAM" id="SignalP"/>
    </source>
</evidence>
<keyword evidence="3" id="KW-1185">Reference proteome</keyword>
<proteinExistence type="predicted"/>
<evidence type="ECO:0000313" key="2">
    <source>
        <dbReference type="EMBL" id="MFB9205506.1"/>
    </source>
</evidence>
<dbReference type="EMBL" id="JBHMEI010000029">
    <property type="protein sequence ID" value="MFB9205506.1"/>
    <property type="molecule type" value="Genomic_DNA"/>
</dbReference>
<comment type="caution">
    <text evidence="2">The sequence shown here is derived from an EMBL/GenBank/DDBJ whole genome shotgun (WGS) entry which is preliminary data.</text>
</comment>
<accession>A0ABV5ILT3</accession>
<evidence type="ECO:0000313" key="3">
    <source>
        <dbReference type="Proteomes" id="UP001589647"/>
    </source>
</evidence>
<reference evidence="2 3" key="1">
    <citation type="submission" date="2024-09" db="EMBL/GenBank/DDBJ databases">
        <authorList>
            <person name="Sun Q."/>
            <person name="Mori K."/>
        </authorList>
    </citation>
    <scope>NUCLEOTIDE SEQUENCE [LARGE SCALE GENOMIC DNA]</scope>
    <source>
        <strain evidence="2 3">CCM 3426</strain>
    </source>
</reference>
<sequence length="258" mass="28410">MKRLSIILLACAAVLPVGGTANAAAYPVKNAKLTANPLYDTGTLPTVDCAEPPVRRGDRKLARAYLDSVIGCLESAWQWHLDKASLPYSKIKVRHLAKIPKNYCGFDIPKDDSQAQYCPKTRTLVFQIGKNWLDDPTDLWLFDTAAAMYAMHVQKLTGIYDAYLAAPHRSAAEQNEQERRQSLQAECLGGAFVKSAWPMTDRTDKDWTYFLSLVQGDGPHDKRTIGSTASLKKWISRGFATGDPASCNTWTAPSSAVA</sequence>
<dbReference type="RefSeq" id="WP_189652214.1">
    <property type="nucleotide sequence ID" value="NZ_BMRC01000025.1"/>
</dbReference>
<dbReference type="Proteomes" id="UP001589647">
    <property type="component" value="Unassembled WGS sequence"/>
</dbReference>
<organism evidence="2 3">
    <name type="scientific">Nonomuraea spiralis</name>
    <dbReference type="NCBI Taxonomy" id="46182"/>
    <lineage>
        <taxon>Bacteria</taxon>
        <taxon>Bacillati</taxon>
        <taxon>Actinomycetota</taxon>
        <taxon>Actinomycetes</taxon>
        <taxon>Streptosporangiales</taxon>
        <taxon>Streptosporangiaceae</taxon>
        <taxon>Nonomuraea</taxon>
    </lineage>
</organism>
<protein>
    <recommendedName>
        <fullName evidence="4">Metalloprotease</fullName>
    </recommendedName>
</protein>
<gene>
    <name evidence="2" type="ORF">ACFFV7_30235</name>
</gene>
<name>A0ABV5ILT3_9ACTN</name>
<feature type="chain" id="PRO_5045690497" description="Metalloprotease" evidence="1">
    <location>
        <begin position="24"/>
        <end position="258"/>
    </location>
</feature>
<keyword evidence="1" id="KW-0732">Signal</keyword>